<protein>
    <submittedName>
        <fullName evidence="1">Uncharacterized protein</fullName>
    </submittedName>
</protein>
<proteinExistence type="predicted"/>
<sequence length="333" mass="38870">MAPELYWREFTRDGSVDRDFLADENFLIANFSDWFGRWLQEKDHATLQSFDSLVRHFWGESRNPPKYDVDTFMVADGSFFSEDQPQPEWFTPHVRFLTVVKPAGTESFARKTSPEDDKWTFAIAGKISERQHTYTREHSFLDVASWDGVTVRYYKNDYVNGKDKQAWIHFGESMDAFGRSEYLGPFNGHVNGAPIMKELHEPWIHWLGQSGTFEACFSNEMKEDFKSAPYLSRNRVLLSEVNHNPEQLEDAIKGSVSNFFITRRDRDFKEGSKLRKKPQHIPRWTAHVFLTTTVNIVAALPVSGSDTEFVIPNEHFFDKEVLRRDRFPDLYVS</sequence>
<evidence type="ECO:0000313" key="1">
    <source>
        <dbReference type="EMBL" id="KAK3941639.1"/>
    </source>
</evidence>
<dbReference type="AlphaFoldDB" id="A0AAN6NAU2"/>
<dbReference type="Proteomes" id="UP001303473">
    <property type="component" value="Unassembled WGS sequence"/>
</dbReference>
<comment type="caution">
    <text evidence="1">The sequence shown here is derived from an EMBL/GenBank/DDBJ whole genome shotgun (WGS) entry which is preliminary data.</text>
</comment>
<name>A0AAN6NAU2_9PEZI</name>
<evidence type="ECO:0000313" key="2">
    <source>
        <dbReference type="Proteomes" id="UP001303473"/>
    </source>
</evidence>
<dbReference type="EMBL" id="MU853781">
    <property type="protein sequence ID" value="KAK3941639.1"/>
    <property type="molecule type" value="Genomic_DNA"/>
</dbReference>
<gene>
    <name evidence="1" type="ORF">QBC46DRAFT_258295</name>
</gene>
<reference evidence="2" key="1">
    <citation type="journal article" date="2023" name="Mol. Phylogenet. Evol.">
        <title>Genome-scale phylogeny and comparative genomics of the fungal order Sordariales.</title>
        <authorList>
            <person name="Hensen N."/>
            <person name="Bonometti L."/>
            <person name="Westerberg I."/>
            <person name="Brannstrom I.O."/>
            <person name="Guillou S."/>
            <person name="Cros-Aarteil S."/>
            <person name="Calhoun S."/>
            <person name="Haridas S."/>
            <person name="Kuo A."/>
            <person name="Mondo S."/>
            <person name="Pangilinan J."/>
            <person name="Riley R."/>
            <person name="LaButti K."/>
            <person name="Andreopoulos B."/>
            <person name="Lipzen A."/>
            <person name="Chen C."/>
            <person name="Yan M."/>
            <person name="Daum C."/>
            <person name="Ng V."/>
            <person name="Clum A."/>
            <person name="Steindorff A."/>
            <person name="Ohm R.A."/>
            <person name="Martin F."/>
            <person name="Silar P."/>
            <person name="Natvig D.O."/>
            <person name="Lalanne C."/>
            <person name="Gautier V."/>
            <person name="Ament-Velasquez S.L."/>
            <person name="Kruys A."/>
            <person name="Hutchinson M.I."/>
            <person name="Powell A.J."/>
            <person name="Barry K."/>
            <person name="Miller A.N."/>
            <person name="Grigoriev I.V."/>
            <person name="Debuchy R."/>
            <person name="Gladieux P."/>
            <person name="Hiltunen Thoren M."/>
            <person name="Johannesson H."/>
        </authorList>
    </citation>
    <scope>NUCLEOTIDE SEQUENCE [LARGE SCALE GENOMIC DNA]</scope>
    <source>
        <strain evidence="2">CBS 340.73</strain>
    </source>
</reference>
<keyword evidence="2" id="KW-1185">Reference proteome</keyword>
<accession>A0AAN6NAU2</accession>
<organism evidence="1 2">
    <name type="scientific">Diplogelasinospora grovesii</name>
    <dbReference type="NCBI Taxonomy" id="303347"/>
    <lineage>
        <taxon>Eukaryota</taxon>
        <taxon>Fungi</taxon>
        <taxon>Dikarya</taxon>
        <taxon>Ascomycota</taxon>
        <taxon>Pezizomycotina</taxon>
        <taxon>Sordariomycetes</taxon>
        <taxon>Sordariomycetidae</taxon>
        <taxon>Sordariales</taxon>
        <taxon>Diplogelasinosporaceae</taxon>
        <taxon>Diplogelasinospora</taxon>
    </lineage>
</organism>